<feature type="chain" id="PRO_5015175221" evidence="6">
    <location>
        <begin position="26"/>
        <end position="742"/>
    </location>
</feature>
<evidence type="ECO:0000259" key="7">
    <source>
        <dbReference type="SMART" id="SM00382"/>
    </source>
</evidence>
<reference evidence="9 10" key="1">
    <citation type="journal article" date="2018" name="Plant J.">
        <title>Genome sequences of Chlorella sorokiniana UTEX 1602 and Micractinium conductrix SAG 241.80: implications to maltose excretion by a green alga.</title>
        <authorList>
            <person name="Arriola M.B."/>
            <person name="Velmurugan N."/>
            <person name="Zhang Y."/>
            <person name="Plunkett M.H."/>
            <person name="Hondzo H."/>
            <person name="Barney B.M."/>
        </authorList>
    </citation>
    <scope>NUCLEOTIDE SEQUENCE [LARGE SCALE GENOMIC DNA]</scope>
    <source>
        <strain evidence="9 10">SAG 241.80</strain>
    </source>
</reference>
<feature type="signal peptide" evidence="6">
    <location>
        <begin position="1"/>
        <end position="25"/>
    </location>
</feature>
<comment type="similarity">
    <text evidence="1">Belongs to the ClpX chaperone family. HslU subfamily.</text>
</comment>
<dbReference type="Gene3D" id="1.10.8.60">
    <property type="match status" value="1"/>
</dbReference>
<dbReference type="NCBIfam" id="NF003544">
    <property type="entry name" value="PRK05201.1"/>
    <property type="match status" value="1"/>
</dbReference>
<keyword evidence="6" id="KW-0732">Signal</keyword>
<evidence type="ECO:0000256" key="2">
    <source>
        <dbReference type="ARBA" id="ARBA00022741"/>
    </source>
</evidence>
<protein>
    <submittedName>
        <fullName evidence="9">ATP-dependent protease ATPase subunit</fullName>
    </submittedName>
</protein>
<dbReference type="Proteomes" id="UP000239649">
    <property type="component" value="Unassembled WGS sequence"/>
</dbReference>
<keyword evidence="4" id="KW-0143">Chaperone</keyword>
<dbReference type="Pfam" id="PF00004">
    <property type="entry name" value="AAA"/>
    <property type="match status" value="1"/>
</dbReference>
<dbReference type="STRING" id="554055.A0A2P6VHR3"/>
<evidence type="ECO:0000256" key="6">
    <source>
        <dbReference type="SAM" id="SignalP"/>
    </source>
</evidence>
<dbReference type="NCBIfam" id="TIGR00390">
    <property type="entry name" value="hslU"/>
    <property type="match status" value="1"/>
</dbReference>
<proteinExistence type="inferred from homology"/>
<accession>A0A2P6VHR3</accession>
<dbReference type="GO" id="GO:0051603">
    <property type="term" value="P:proteolysis involved in protein catabolic process"/>
    <property type="evidence" value="ECO:0007669"/>
    <property type="project" value="TreeGrafter"/>
</dbReference>
<evidence type="ECO:0000256" key="5">
    <source>
        <dbReference type="SAM" id="MobiDB-lite"/>
    </source>
</evidence>
<keyword evidence="2" id="KW-0547">Nucleotide-binding</keyword>
<feature type="domain" description="Clp ATPase C-terminal" evidence="8">
    <location>
        <begin position="408"/>
        <end position="505"/>
    </location>
</feature>
<evidence type="ECO:0000313" key="10">
    <source>
        <dbReference type="Proteomes" id="UP000239649"/>
    </source>
</evidence>
<dbReference type="GO" id="GO:0009376">
    <property type="term" value="C:HslUV protease complex"/>
    <property type="evidence" value="ECO:0007669"/>
    <property type="project" value="InterPro"/>
</dbReference>
<comment type="caution">
    <text evidence="9">The sequence shown here is derived from an EMBL/GenBank/DDBJ whole genome shotgun (WGS) entry which is preliminary data.</text>
</comment>
<organism evidence="9 10">
    <name type="scientific">Micractinium conductrix</name>
    <dbReference type="NCBI Taxonomy" id="554055"/>
    <lineage>
        <taxon>Eukaryota</taxon>
        <taxon>Viridiplantae</taxon>
        <taxon>Chlorophyta</taxon>
        <taxon>core chlorophytes</taxon>
        <taxon>Trebouxiophyceae</taxon>
        <taxon>Chlorellales</taxon>
        <taxon>Chlorellaceae</taxon>
        <taxon>Chlorella clade</taxon>
        <taxon>Micractinium</taxon>
    </lineage>
</organism>
<feature type="region of interest" description="Disordered" evidence="5">
    <location>
        <begin position="57"/>
        <end position="82"/>
    </location>
</feature>
<keyword evidence="3" id="KW-0067">ATP-binding</keyword>
<evidence type="ECO:0000256" key="1">
    <source>
        <dbReference type="ARBA" id="ARBA00009771"/>
    </source>
</evidence>
<dbReference type="InterPro" id="IPR027417">
    <property type="entry name" value="P-loop_NTPase"/>
</dbReference>
<dbReference type="InterPro" id="IPR050052">
    <property type="entry name" value="ATP-dep_Clp_protease_ClpX"/>
</dbReference>
<evidence type="ECO:0000313" key="9">
    <source>
        <dbReference type="EMBL" id="PSC73636.1"/>
    </source>
</evidence>
<keyword evidence="10" id="KW-1185">Reference proteome</keyword>
<dbReference type="AlphaFoldDB" id="A0A2P6VHR3"/>
<dbReference type="Gene3D" id="3.40.50.300">
    <property type="entry name" value="P-loop containing nucleotide triphosphate hydrolases"/>
    <property type="match status" value="2"/>
</dbReference>
<dbReference type="SMART" id="SM01086">
    <property type="entry name" value="ClpB_D2-small"/>
    <property type="match status" value="1"/>
</dbReference>
<dbReference type="InterPro" id="IPR003593">
    <property type="entry name" value="AAA+_ATPase"/>
</dbReference>
<feature type="compositionally biased region" description="Gly residues" evidence="5">
    <location>
        <begin position="522"/>
        <end position="536"/>
    </location>
</feature>
<dbReference type="PANTHER" id="PTHR48102">
    <property type="entry name" value="ATP-DEPENDENT CLP PROTEASE ATP-BINDING SUBUNIT CLPX-LIKE, MITOCHONDRIAL-RELATED"/>
    <property type="match status" value="1"/>
</dbReference>
<dbReference type="Pfam" id="PF07724">
    <property type="entry name" value="AAA_2"/>
    <property type="match status" value="1"/>
</dbReference>
<name>A0A2P6VHR3_9CHLO</name>
<dbReference type="GO" id="GO:0008233">
    <property type="term" value="F:peptidase activity"/>
    <property type="evidence" value="ECO:0007669"/>
    <property type="project" value="UniProtKB-KW"/>
</dbReference>
<evidence type="ECO:0000256" key="4">
    <source>
        <dbReference type="ARBA" id="ARBA00023186"/>
    </source>
</evidence>
<dbReference type="GO" id="GO:0005524">
    <property type="term" value="F:ATP binding"/>
    <property type="evidence" value="ECO:0007669"/>
    <property type="project" value="UniProtKB-KW"/>
</dbReference>
<dbReference type="PANTHER" id="PTHR48102:SF3">
    <property type="entry name" value="ATP-DEPENDENT PROTEASE ATPASE SUBUNIT HSLU"/>
    <property type="match status" value="1"/>
</dbReference>
<feature type="compositionally biased region" description="Low complexity" evidence="5">
    <location>
        <begin position="57"/>
        <end position="68"/>
    </location>
</feature>
<keyword evidence="9" id="KW-0645">Protease</keyword>
<dbReference type="SMART" id="SM00382">
    <property type="entry name" value="AAA"/>
    <property type="match status" value="1"/>
</dbReference>
<dbReference type="InterPro" id="IPR019489">
    <property type="entry name" value="Clp_ATPase_C"/>
</dbReference>
<dbReference type="InterPro" id="IPR003959">
    <property type="entry name" value="ATPase_AAA_core"/>
</dbReference>
<dbReference type="EMBL" id="LHPF02000006">
    <property type="protein sequence ID" value="PSC73636.1"/>
    <property type="molecule type" value="Genomic_DNA"/>
</dbReference>
<evidence type="ECO:0000259" key="8">
    <source>
        <dbReference type="SMART" id="SM01086"/>
    </source>
</evidence>
<feature type="domain" description="AAA+ ATPase" evidence="7">
    <location>
        <begin position="131"/>
        <end position="409"/>
    </location>
</feature>
<gene>
    <name evidence="9" type="ORF">C2E20_2993</name>
</gene>
<feature type="region of interest" description="Disordered" evidence="5">
    <location>
        <begin position="520"/>
        <end position="549"/>
    </location>
</feature>
<dbReference type="SUPFAM" id="SSF52540">
    <property type="entry name" value="P-loop containing nucleoside triphosphate hydrolases"/>
    <property type="match status" value="1"/>
</dbReference>
<dbReference type="GO" id="GO:0016887">
    <property type="term" value="F:ATP hydrolysis activity"/>
    <property type="evidence" value="ECO:0007669"/>
    <property type="project" value="InterPro"/>
</dbReference>
<keyword evidence="9" id="KW-0378">Hydrolase</keyword>
<dbReference type="InterPro" id="IPR004491">
    <property type="entry name" value="HslU"/>
</dbReference>
<evidence type="ECO:0000256" key="3">
    <source>
        <dbReference type="ARBA" id="ARBA00022840"/>
    </source>
</evidence>
<sequence>MRGAKSLLGLGRLLAAAEHGGAAAAAPITAAPAALLRGCPGALPACMQQAAGFRGGAPPARAAAAAEPEPVPHASWEESELTSAQLTPRQVVEMLDRNIVGQAAAKKAVANALRNRWRRHKVASPLREEIHPKNMLMIGPTGCGKTEIARRLAKINNAPFVKVEATKFTEVGFHGRDVDQIIRDLVDNAIIMMRQRLRKDMKRAIDEAVEERILTALCGETASQDTKNSFRDLYRSGDLDDRQVDIEVPAAAPRIAAPFGGDGSMQEMVIRVDKIFGGGRGRGERRKMKISEARPLIEEQEAEKYVNAESVTREAINAVEQDGIVFIDEIDKIVTSSEHRYGGDASAEGVQRDLLPIIEGSTVSTKHGNVNTDYILFICSGAFHSCKPSDMLAELQGRLPIRVELKGLTAEDFYKILTEPESNMIKQQQALLGTENVELIFTDAAIREISRVAEEVNTNVDNIGARRLHTILERIVEDVSFDAPEKAKESGSPVVVVIDKEDVTAKVGELLKKQDLWQRGLHTGGSSSGGGGGGDGETQAVAPQHQQQRQPVGNVIEKHVLYRGRGMRLFRVLVRLKVFQLAGIAALAVPINTFLATGDVSGTQVVMASALVVGAAAASSTLWYYSRRYVGELALLPAAAPGGTPRLRFSVLDFWGRREDNDVPLQALVPPLAELPEAATRAALADPLLPIDVEGDRQYFLSVRYGRIEDGATLRALLTGRLPGQALQADGDTGGDGGNGRP</sequence>
<feature type="compositionally biased region" description="Low complexity" evidence="5">
    <location>
        <begin position="539"/>
        <end position="549"/>
    </location>
</feature>
<dbReference type="OrthoDB" id="1721884at2759"/>